<keyword evidence="3" id="KW-1185">Reference proteome</keyword>
<keyword evidence="1" id="KW-0472">Membrane</keyword>
<evidence type="ECO:0000313" key="2">
    <source>
        <dbReference type="Ensembl" id="ENSRFEP00010016869.1"/>
    </source>
</evidence>
<dbReference type="AlphaFoldDB" id="A0A671EU03"/>
<reference evidence="2 3" key="1">
    <citation type="journal article" date="2015" name="Annu Rev Anim Biosci">
        <title>The Genome 10K Project: a way forward.</title>
        <authorList>
            <person name="Koepfli K.P."/>
            <person name="Paten B."/>
            <person name="O'Brien S.J."/>
            <person name="Koepfli K.P."/>
            <person name="Paten B."/>
            <person name="Antunes A."/>
            <person name="Belov K."/>
            <person name="Bustamante C."/>
            <person name="Castoe T.A."/>
            <person name="Clawson H."/>
            <person name="Crawford A.J."/>
            <person name="Diekhans M."/>
            <person name="Distel D."/>
            <person name="Durbin R."/>
            <person name="Earl D."/>
            <person name="Fujita M.K."/>
            <person name="Gamble T."/>
            <person name="Georges A."/>
            <person name="Gemmell N."/>
            <person name="Gilbert M.T."/>
            <person name="Graves J.M."/>
            <person name="Green R.E."/>
            <person name="Hickey G."/>
            <person name="Jarvis E.D."/>
            <person name="Johnson W."/>
            <person name="Komissarov A."/>
            <person name="Korf I."/>
            <person name="Kuhn R."/>
            <person name="Larkin D.M."/>
            <person name="Lewin H."/>
            <person name="Lopez J.V."/>
            <person name="Ma J."/>
            <person name="Marques-Bonet T."/>
            <person name="Miller W."/>
            <person name="Murphy R."/>
            <person name="Pevzner P."/>
            <person name="Shapiro B."/>
            <person name="Steiner C."/>
            <person name="Tamazian G."/>
            <person name="Venkatesh B."/>
            <person name="Wang J."/>
            <person name="Wayne R."/>
            <person name="Wiley E."/>
            <person name="Yang H."/>
            <person name="Zhang G."/>
            <person name="Haussler D."/>
            <person name="Ryder O."/>
            <person name="O'Brien S.J."/>
        </authorList>
    </citation>
    <scope>NUCLEOTIDE SEQUENCE</scope>
</reference>
<sequence length="66" mass="7473">MQQSGAAGGPGYALFPLLGILFFQALTKRRGMTAWQGFVSVVLSAWIQTMKRHTDENLRDIRRITY</sequence>
<dbReference type="Proteomes" id="UP000472240">
    <property type="component" value="Chromosome 11"/>
</dbReference>
<reference evidence="2" key="5">
    <citation type="submission" date="2025-09" db="UniProtKB">
        <authorList>
            <consortium name="Ensembl"/>
        </authorList>
    </citation>
    <scope>IDENTIFICATION</scope>
</reference>
<dbReference type="GeneTree" id="ENSGT01030000234556"/>
<evidence type="ECO:0000313" key="3">
    <source>
        <dbReference type="Proteomes" id="UP000472240"/>
    </source>
</evidence>
<protein>
    <submittedName>
        <fullName evidence="2">Myelin protein zero like 3</fullName>
    </submittedName>
</protein>
<feature type="transmembrane region" description="Helical" evidence="1">
    <location>
        <begin position="6"/>
        <end position="26"/>
    </location>
</feature>
<name>A0A671EU03_RHIFE</name>
<proteinExistence type="predicted"/>
<reference evidence="2" key="4">
    <citation type="submission" date="2025-08" db="UniProtKB">
        <authorList>
            <consortium name="Ensembl"/>
        </authorList>
    </citation>
    <scope>IDENTIFICATION</scope>
</reference>
<reference evidence="3" key="3">
    <citation type="submission" date="2018-12" db="EMBL/GenBank/DDBJ databases">
        <title>G10K-VGP greater horseshoe bat female genome, primary haplotype.</title>
        <authorList>
            <person name="Teeling E."/>
            <person name="Myers G."/>
            <person name="Vernes S."/>
            <person name="Pippel M."/>
            <person name="Winkler S."/>
            <person name="Fedrigo O."/>
            <person name="Rhie A."/>
            <person name="Koren S."/>
            <person name="Phillippy A."/>
            <person name="Lewin H."/>
            <person name="Damas J."/>
            <person name="Howe K."/>
            <person name="Mountcastle J."/>
            <person name="Jarvis E.D."/>
        </authorList>
    </citation>
    <scope>NUCLEOTIDE SEQUENCE [LARGE SCALE GENOMIC DNA]</scope>
</reference>
<dbReference type="Ensembl" id="ENSRFET00010018397.1">
    <property type="protein sequence ID" value="ENSRFEP00010016869.1"/>
    <property type="gene ID" value="ENSRFEG00010011313.1"/>
</dbReference>
<keyword evidence="1" id="KW-1133">Transmembrane helix</keyword>
<reference evidence="2 3" key="2">
    <citation type="journal article" date="2018" name="Annu Rev Anim Biosci">
        <title>Bat Biology, Genomes, and the Bat1K Project: To Generate Chromosome-Level Genomes for All Living Bat Species.</title>
        <authorList>
            <person name="Teeling E.C."/>
            <person name="Vernes S.C."/>
            <person name="Davalos L.M."/>
            <person name="Ray D.A."/>
            <person name="Gilbert M.T.P."/>
            <person name="Myers E."/>
        </authorList>
    </citation>
    <scope>NUCLEOTIDE SEQUENCE</scope>
</reference>
<evidence type="ECO:0000256" key="1">
    <source>
        <dbReference type="SAM" id="Phobius"/>
    </source>
</evidence>
<organism evidence="2 3">
    <name type="scientific">Rhinolophus ferrumequinum</name>
    <name type="common">Greater horseshoe bat</name>
    <dbReference type="NCBI Taxonomy" id="59479"/>
    <lineage>
        <taxon>Eukaryota</taxon>
        <taxon>Metazoa</taxon>
        <taxon>Chordata</taxon>
        <taxon>Craniata</taxon>
        <taxon>Vertebrata</taxon>
        <taxon>Euteleostomi</taxon>
        <taxon>Mammalia</taxon>
        <taxon>Eutheria</taxon>
        <taxon>Laurasiatheria</taxon>
        <taxon>Chiroptera</taxon>
        <taxon>Yinpterochiroptera</taxon>
        <taxon>Rhinolophoidea</taxon>
        <taxon>Rhinolophidae</taxon>
        <taxon>Rhinolophinae</taxon>
        <taxon>Rhinolophus</taxon>
    </lineage>
</organism>
<keyword evidence="1" id="KW-0812">Transmembrane</keyword>
<gene>
    <name evidence="2" type="primary">MPZL3</name>
</gene>
<accession>A0A671EU03</accession>